<evidence type="ECO:0000256" key="1">
    <source>
        <dbReference type="SAM" id="MobiDB-lite"/>
    </source>
</evidence>
<proteinExistence type="predicted"/>
<feature type="compositionally biased region" description="Low complexity" evidence="1">
    <location>
        <begin position="102"/>
        <end position="113"/>
    </location>
</feature>
<feature type="compositionally biased region" description="Polar residues" evidence="1">
    <location>
        <begin position="424"/>
        <end position="451"/>
    </location>
</feature>
<feature type="region of interest" description="Disordered" evidence="1">
    <location>
        <begin position="1"/>
        <end position="121"/>
    </location>
</feature>
<feature type="region of interest" description="Disordered" evidence="1">
    <location>
        <begin position="424"/>
        <end position="467"/>
    </location>
</feature>
<evidence type="ECO:0000313" key="2">
    <source>
        <dbReference type="EMBL" id="CAK1543342.1"/>
    </source>
</evidence>
<feature type="region of interest" description="Disordered" evidence="1">
    <location>
        <begin position="180"/>
        <end position="208"/>
    </location>
</feature>
<evidence type="ECO:0000313" key="3">
    <source>
        <dbReference type="Proteomes" id="UP001497472"/>
    </source>
</evidence>
<protein>
    <submittedName>
        <fullName evidence="2">Uncharacterized protein</fullName>
    </submittedName>
</protein>
<reference evidence="2 3" key="1">
    <citation type="submission" date="2023-11" db="EMBL/GenBank/DDBJ databases">
        <authorList>
            <person name="Okamura Y."/>
        </authorList>
    </citation>
    <scope>NUCLEOTIDE SEQUENCE [LARGE SCALE GENOMIC DNA]</scope>
</reference>
<feature type="compositionally biased region" description="Polar residues" evidence="1">
    <location>
        <begin position="180"/>
        <end position="189"/>
    </location>
</feature>
<accession>A0AAV1J3X3</accession>
<keyword evidence="3" id="KW-1185">Reference proteome</keyword>
<sequence length="1100" mass="124122">MKVSKTSRASKPVQPVMPTTEERSQTATTETIPPLVSSTPAFTPPTAIIPPSAATLQSTPSTIPIAAIQPMPKSSESFKPSEEANTPSYPEKPTFVQPKAVSQSPKISPSSIPNPSPSVTTTKPVQLGYTNYGCYMYSVPVYSAFQPVSYPAMVQPNQASTKSNQPNSAEIVYPIVQSKDGTSITSDGVTNEKPIQPHHEEEKSQTDFEEQFMPKVIPAVTETSNSESHENRLETINSPAPIITTALNKDANKKVTPERYSLKTSIPISKIDMKCVSSPSESLQSTLPKKTAFNPAFHAPKPDMKMEIQSNVLLNDKNLEPSVPVSTNSIGTLITAAEVINQAETQFRKPESKQDCAEQNKDQSCIQSVNSLPPRTIFNPINLEAMKPNFSQPQDRAHNEKKNQILLIQNKNSTSQKMLLAIQQQNPQALHQRTSIEQKNSQAPSRPSSQTKKCKEEVVNENSTSSKVVSLKRMHQEDCDENDFENLITENQIYGNKIVVKEKSQGTLQEQDIKNKQKIEKSSQPQTNNVVFQPNIVYLSNVQFPANVMMIKNNIKINNESTKNNTSLTDSNHTAETPANTDIKVKHSASRNIQDSKEIHVMKSINSVVQKLGTKTSKADLVFQTPNPKVMMNPQILCQVPMIIDRDKLNQHVLSHDGTKCIDSPIDDSKKTDTSKPNDNVFIACQVDSKLQPKILITNIRSKSKVIEEVSSLDLYEKRKRLRRLKHLTHRDGKESKKMTGPPEDTTNNIITPDKIVVEICYEFIAQKSDNEEIESESDYEDDDIYFYSKIMEDYGHTSESHQEKEKFLACLRLATFKDYEEREMDRKERILQKDAVASAYITAGRLDCLTPNDSSFYKINSSENEDNNIPRFLEENGAIQQQKQAFLARLRLTTVSKRDRDGYEKIWREIIKERRRRERPPESFQTKQRKLEIANLNLDTSGQLKLLTEIKNQVNENNNLIKKKIDSYTNAGESIKVLAEKNFSELNRLSKIADISVKHYSGQDARKRDLNPGFDSENIQAARPKLYTHINVPNIYKNRISDVDASKDESKCNIEEFKDGEKFRDASCQASTSHWLGLESFIKSYKEYEAGRLNMKKIL</sequence>
<name>A0AAV1J3X3_9NEOP</name>
<feature type="compositionally biased region" description="Basic and acidic residues" evidence="1">
    <location>
        <begin position="195"/>
        <end position="206"/>
    </location>
</feature>
<dbReference type="Proteomes" id="UP001497472">
    <property type="component" value="Unassembled WGS sequence"/>
</dbReference>
<dbReference type="AlphaFoldDB" id="A0AAV1J3X3"/>
<organism evidence="2 3">
    <name type="scientific">Leptosia nina</name>
    <dbReference type="NCBI Taxonomy" id="320188"/>
    <lineage>
        <taxon>Eukaryota</taxon>
        <taxon>Metazoa</taxon>
        <taxon>Ecdysozoa</taxon>
        <taxon>Arthropoda</taxon>
        <taxon>Hexapoda</taxon>
        <taxon>Insecta</taxon>
        <taxon>Pterygota</taxon>
        <taxon>Neoptera</taxon>
        <taxon>Endopterygota</taxon>
        <taxon>Lepidoptera</taxon>
        <taxon>Glossata</taxon>
        <taxon>Ditrysia</taxon>
        <taxon>Papilionoidea</taxon>
        <taxon>Pieridae</taxon>
        <taxon>Pierinae</taxon>
        <taxon>Leptosia</taxon>
    </lineage>
</organism>
<feature type="region of interest" description="Disordered" evidence="1">
    <location>
        <begin position="730"/>
        <end position="749"/>
    </location>
</feature>
<dbReference type="EMBL" id="CAVLEF010000004">
    <property type="protein sequence ID" value="CAK1543342.1"/>
    <property type="molecule type" value="Genomic_DNA"/>
</dbReference>
<feature type="compositionally biased region" description="Low complexity" evidence="1">
    <location>
        <begin position="37"/>
        <end position="55"/>
    </location>
</feature>
<gene>
    <name evidence="2" type="ORF">LNINA_LOCUS3162</name>
</gene>
<comment type="caution">
    <text evidence="2">The sequence shown here is derived from an EMBL/GenBank/DDBJ whole genome shotgun (WGS) entry which is preliminary data.</text>
</comment>